<dbReference type="RefSeq" id="WP_224453183.1">
    <property type="nucleotide sequence ID" value="NZ_BAAAGG010000005.1"/>
</dbReference>
<evidence type="ECO:0000256" key="2">
    <source>
        <dbReference type="ARBA" id="ARBA00004196"/>
    </source>
</evidence>
<sequence>MLNFPNTRLLLIFVGLILLSCNEDVRENSSEEPIKSIEIEPVPEPKIFGFSLSDYEVVFDTVERGDTFGTIMDRYGVTPGKVYQLTQSIPNSVMNFRRINYGKPYVIVKNKDSIQRVEHFVYQKSLIDYAVISIDSVKGVAESKPVTIKQKTTSGVISSSLSAAIDEAGLDYLLTNRFADIYQWSVDFFKLQEGDQFKLIYKEKYIDDTIYAGLESIDAALLKHRGREFYAFEFVVDSLTGRTDYFDEDAKTLRKFFLKAPLQFSRISSRYTGRRFHPVQKRWKAHKGTDYAAATGTPIWSTADGVVTKASYSRGNGNYVKVKHTNQYSTQYLHMSRRAVKVGQYVKQGEIIGYVGQTGLATGPHVCYRFWLNGRQVDPYKQDLPEAEPMEEKLKPSYFEFIAPLKANIDQVKYKEVL</sequence>
<dbReference type="EMBL" id="BAAAGG010000005">
    <property type="protein sequence ID" value="GAA0753711.1"/>
    <property type="molecule type" value="Genomic_DNA"/>
</dbReference>
<dbReference type="Gene3D" id="3.10.450.350">
    <property type="match status" value="1"/>
</dbReference>
<dbReference type="InterPro" id="IPR045834">
    <property type="entry name" value="Csd3_N2"/>
</dbReference>
<keyword evidence="3" id="KW-0645">Protease</keyword>
<comment type="cofactor">
    <cofactor evidence="1">
        <name>Zn(2+)</name>
        <dbReference type="ChEBI" id="CHEBI:29105"/>
    </cofactor>
</comment>
<dbReference type="Pfam" id="PF19425">
    <property type="entry name" value="Csd3_N2"/>
    <property type="match status" value="1"/>
</dbReference>
<dbReference type="PANTHER" id="PTHR21666:SF288">
    <property type="entry name" value="CELL DIVISION PROTEIN YTFB"/>
    <property type="match status" value="1"/>
</dbReference>
<evidence type="ECO:0000256" key="7">
    <source>
        <dbReference type="ARBA" id="ARBA00023049"/>
    </source>
</evidence>
<evidence type="ECO:0000256" key="6">
    <source>
        <dbReference type="ARBA" id="ARBA00022833"/>
    </source>
</evidence>
<evidence type="ECO:0000256" key="5">
    <source>
        <dbReference type="ARBA" id="ARBA00022801"/>
    </source>
</evidence>
<reference evidence="10 11" key="1">
    <citation type="journal article" date="2019" name="Int. J. Syst. Evol. Microbiol.">
        <title>The Global Catalogue of Microorganisms (GCM) 10K type strain sequencing project: providing services to taxonomists for standard genome sequencing and annotation.</title>
        <authorList>
            <consortium name="The Broad Institute Genomics Platform"/>
            <consortium name="The Broad Institute Genome Sequencing Center for Infectious Disease"/>
            <person name="Wu L."/>
            <person name="Ma J."/>
        </authorList>
    </citation>
    <scope>NUCLEOTIDE SEQUENCE [LARGE SCALE GENOMIC DNA]</scope>
    <source>
        <strain evidence="10 11">JCM 16231</strain>
    </source>
</reference>
<dbReference type="PANTHER" id="PTHR21666">
    <property type="entry name" value="PEPTIDASE-RELATED"/>
    <property type="match status" value="1"/>
</dbReference>
<evidence type="ECO:0000259" key="8">
    <source>
        <dbReference type="Pfam" id="PF01551"/>
    </source>
</evidence>
<proteinExistence type="predicted"/>
<evidence type="ECO:0000256" key="4">
    <source>
        <dbReference type="ARBA" id="ARBA00022723"/>
    </source>
</evidence>
<keyword evidence="4" id="KW-0479">Metal-binding</keyword>
<dbReference type="SUPFAM" id="SSF51261">
    <property type="entry name" value="Duplicated hybrid motif"/>
    <property type="match status" value="1"/>
</dbReference>
<evidence type="ECO:0000259" key="9">
    <source>
        <dbReference type="Pfam" id="PF19425"/>
    </source>
</evidence>
<evidence type="ECO:0000256" key="1">
    <source>
        <dbReference type="ARBA" id="ARBA00001947"/>
    </source>
</evidence>
<keyword evidence="6" id="KW-0862">Zinc</keyword>
<dbReference type="CDD" id="cd12797">
    <property type="entry name" value="M23_peptidase"/>
    <property type="match status" value="1"/>
</dbReference>
<dbReference type="Proteomes" id="UP001500185">
    <property type="component" value="Unassembled WGS sequence"/>
</dbReference>
<dbReference type="Gene3D" id="2.70.70.10">
    <property type="entry name" value="Glucose Permease (Domain IIA)"/>
    <property type="match status" value="1"/>
</dbReference>
<organism evidence="10 11">
    <name type="scientific">Psychroflexus lacisalsi</name>
    <dbReference type="NCBI Taxonomy" id="503928"/>
    <lineage>
        <taxon>Bacteria</taxon>
        <taxon>Pseudomonadati</taxon>
        <taxon>Bacteroidota</taxon>
        <taxon>Flavobacteriia</taxon>
        <taxon>Flavobacteriales</taxon>
        <taxon>Flavobacteriaceae</taxon>
        <taxon>Psychroflexus</taxon>
    </lineage>
</organism>
<dbReference type="InterPro" id="IPR011055">
    <property type="entry name" value="Dup_hybrid_motif"/>
</dbReference>
<name>A0ABN1K3J0_9FLAO</name>
<dbReference type="InterPro" id="IPR016047">
    <property type="entry name" value="M23ase_b-sheet_dom"/>
</dbReference>
<dbReference type="Pfam" id="PF01551">
    <property type="entry name" value="Peptidase_M23"/>
    <property type="match status" value="1"/>
</dbReference>
<dbReference type="InterPro" id="IPR050570">
    <property type="entry name" value="Cell_wall_metabolism_enzyme"/>
</dbReference>
<gene>
    <name evidence="10" type="ORF">GCM10009433_06260</name>
</gene>
<keyword evidence="7" id="KW-0482">Metalloprotease</keyword>
<feature type="domain" description="M23ase beta-sheet core" evidence="8">
    <location>
        <begin position="285"/>
        <end position="379"/>
    </location>
</feature>
<keyword evidence="11" id="KW-1185">Reference proteome</keyword>
<comment type="caution">
    <text evidence="10">The sequence shown here is derived from an EMBL/GenBank/DDBJ whole genome shotgun (WGS) entry which is preliminary data.</text>
</comment>
<accession>A0ABN1K3J0</accession>
<evidence type="ECO:0000313" key="11">
    <source>
        <dbReference type="Proteomes" id="UP001500185"/>
    </source>
</evidence>
<feature type="domain" description="Csd3-like second N-terminal" evidence="9">
    <location>
        <begin position="150"/>
        <end position="271"/>
    </location>
</feature>
<protein>
    <submittedName>
        <fullName evidence="10">Peptidoglycan DD-metalloendopeptidase family protein</fullName>
    </submittedName>
</protein>
<keyword evidence="5" id="KW-0378">Hydrolase</keyword>
<comment type="subcellular location">
    <subcellularLocation>
        <location evidence="2">Cell envelope</location>
    </subcellularLocation>
</comment>
<evidence type="ECO:0000313" key="10">
    <source>
        <dbReference type="EMBL" id="GAA0753711.1"/>
    </source>
</evidence>
<evidence type="ECO:0000256" key="3">
    <source>
        <dbReference type="ARBA" id="ARBA00022670"/>
    </source>
</evidence>